<dbReference type="RefSeq" id="WP_340339012.1">
    <property type="nucleotide sequence ID" value="NZ_JBBKZS010000022.1"/>
</dbReference>
<dbReference type="Gene3D" id="3.10.310.50">
    <property type="match status" value="1"/>
</dbReference>
<dbReference type="Proteomes" id="UP001367030">
    <property type="component" value="Unassembled WGS sequence"/>
</dbReference>
<dbReference type="Pfam" id="PF04536">
    <property type="entry name" value="TPM_phosphatase"/>
    <property type="match status" value="1"/>
</dbReference>
<protein>
    <submittedName>
        <fullName evidence="2">TPM domain-containing protein</fullName>
    </submittedName>
</protein>
<dbReference type="EMBL" id="JBBKZS010000022">
    <property type="protein sequence ID" value="MEJ8858958.1"/>
    <property type="molecule type" value="Genomic_DNA"/>
</dbReference>
<dbReference type="PANTHER" id="PTHR30373:SF8">
    <property type="entry name" value="BLL7265 PROTEIN"/>
    <property type="match status" value="1"/>
</dbReference>
<sequence length="172" mass="19675">MADFFSRLGRIWRHRWLDEAQVRRVLPQDMLERLTRRVAASEHRHTGEIRICVEAGLPMSYLWRDAPARQRAIMLFGKLRVWDTEHNNGVLVYLLLAEHAIEIVADRGIDAHVDDAEWAAMTRRMGAAFREGRFEDGLTQALEEVSALLVEHFPSAPDAAARNELPDAPVIL</sequence>
<feature type="domain" description="TPM" evidence="1">
    <location>
        <begin position="25"/>
        <end position="147"/>
    </location>
</feature>
<evidence type="ECO:0000313" key="2">
    <source>
        <dbReference type="EMBL" id="MEJ8858958.1"/>
    </source>
</evidence>
<gene>
    <name evidence="2" type="ORF">WKW79_30615</name>
</gene>
<name>A0ABU8XGM0_9BURK</name>
<reference evidence="2 3" key="1">
    <citation type="submission" date="2024-03" db="EMBL/GenBank/DDBJ databases">
        <title>Novel species of the genus Variovorax.</title>
        <authorList>
            <person name="Liu Q."/>
            <person name="Xin Y.-H."/>
        </authorList>
    </citation>
    <scope>NUCLEOTIDE SEQUENCE [LARGE SCALE GENOMIC DNA]</scope>
    <source>
        <strain evidence="2 3">KACC 18901</strain>
    </source>
</reference>
<keyword evidence="3" id="KW-1185">Reference proteome</keyword>
<accession>A0ABU8XGM0</accession>
<evidence type="ECO:0000313" key="3">
    <source>
        <dbReference type="Proteomes" id="UP001367030"/>
    </source>
</evidence>
<dbReference type="PANTHER" id="PTHR30373">
    <property type="entry name" value="UPF0603 PROTEIN YGCG"/>
    <property type="match status" value="1"/>
</dbReference>
<evidence type="ECO:0000259" key="1">
    <source>
        <dbReference type="Pfam" id="PF04536"/>
    </source>
</evidence>
<dbReference type="InterPro" id="IPR007621">
    <property type="entry name" value="TPM_dom"/>
</dbReference>
<organism evidence="2 3">
    <name type="scientific">Variovorax robiniae</name>
    <dbReference type="NCBI Taxonomy" id="1836199"/>
    <lineage>
        <taxon>Bacteria</taxon>
        <taxon>Pseudomonadati</taxon>
        <taxon>Pseudomonadota</taxon>
        <taxon>Betaproteobacteria</taxon>
        <taxon>Burkholderiales</taxon>
        <taxon>Comamonadaceae</taxon>
        <taxon>Variovorax</taxon>
    </lineage>
</organism>
<comment type="caution">
    <text evidence="2">The sequence shown here is derived from an EMBL/GenBank/DDBJ whole genome shotgun (WGS) entry which is preliminary data.</text>
</comment>
<proteinExistence type="predicted"/>